<evidence type="ECO:0000256" key="2">
    <source>
        <dbReference type="ARBA" id="ARBA00022692"/>
    </source>
</evidence>
<dbReference type="PROSITE" id="PS51012">
    <property type="entry name" value="ABC_TM2"/>
    <property type="match status" value="1"/>
</dbReference>
<comment type="caution">
    <text evidence="7">The sequence shown here is derived from an EMBL/GenBank/DDBJ whole genome shotgun (WGS) entry which is preliminary data.</text>
</comment>
<dbReference type="PANTHER" id="PTHR43229">
    <property type="entry name" value="NODULATION PROTEIN J"/>
    <property type="match status" value="1"/>
</dbReference>
<feature type="domain" description="ABC transmembrane type-2" evidence="6">
    <location>
        <begin position="105"/>
        <end position="177"/>
    </location>
</feature>
<accession>A0ABQ0JYL6</accession>
<evidence type="ECO:0000256" key="5">
    <source>
        <dbReference type="RuleBase" id="RU361157"/>
    </source>
</evidence>
<keyword evidence="8" id="KW-1185">Reference proteome</keyword>
<feature type="transmembrane region" description="Helical" evidence="5">
    <location>
        <begin position="65"/>
        <end position="89"/>
    </location>
</feature>
<organism evidence="7 8">
    <name type="scientific">Candidatus Brocadia sinica JPN1</name>
    <dbReference type="NCBI Taxonomy" id="1197129"/>
    <lineage>
        <taxon>Bacteria</taxon>
        <taxon>Pseudomonadati</taxon>
        <taxon>Planctomycetota</taxon>
        <taxon>Candidatus Brocadiia</taxon>
        <taxon>Candidatus Brocadiales</taxon>
        <taxon>Candidatus Brocadiaceae</taxon>
        <taxon>Candidatus Brocadia</taxon>
    </lineage>
</organism>
<dbReference type="Proteomes" id="UP000032309">
    <property type="component" value="Unassembled WGS sequence"/>
</dbReference>
<evidence type="ECO:0000259" key="6">
    <source>
        <dbReference type="PROSITE" id="PS51012"/>
    </source>
</evidence>
<evidence type="ECO:0000313" key="7">
    <source>
        <dbReference type="EMBL" id="GAN33860.1"/>
    </source>
</evidence>
<keyword evidence="5" id="KW-0813">Transport</keyword>
<gene>
    <name evidence="7" type="ORF">BROSI_A2394</name>
</gene>
<dbReference type="InterPro" id="IPR000412">
    <property type="entry name" value="ABC_2_transport"/>
</dbReference>
<dbReference type="InterPro" id="IPR047817">
    <property type="entry name" value="ABC2_TM_bact-type"/>
</dbReference>
<sequence>MRMEAIVITFERMTGALERLMLYPVSVTVILSGKIAGGAFFGITITTAMLIGLSFIFPLQITNPVVFVSSMVISSFTFSALGAFVSVTVKQVFEAQTLANLFRFPMIFLSGVFIPVSNLPATVKPLAYFMPLTYSVDCIKTSLGHQPEIFRPVESLAVLLLFALVFLGLSAWILKGRMS</sequence>
<comment type="similarity">
    <text evidence="5">Belongs to the ABC-2 integral membrane protein family.</text>
</comment>
<keyword evidence="3 5" id="KW-1133">Transmembrane helix</keyword>
<evidence type="ECO:0000256" key="3">
    <source>
        <dbReference type="ARBA" id="ARBA00022989"/>
    </source>
</evidence>
<dbReference type="InterPro" id="IPR051784">
    <property type="entry name" value="Nod_factor_ABC_transporter"/>
</dbReference>
<dbReference type="InterPro" id="IPR013525">
    <property type="entry name" value="ABC2_TM"/>
</dbReference>
<keyword evidence="2 5" id="KW-0812">Transmembrane</keyword>
<feature type="transmembrane region" description="Helical" evidence="5">
    <location>
        <begin position="156"/>
        <end position="174"/>
    </location>
</feature>
<dbReference type="RefSeq" id="WP_052563933.1">
    <property type="nucleotide sequence ID" value="NZ_BAFN01000001.1"/>
</dbReference>
<dbReference type="Pfam" id="PF01061">
    <property type="entry name" value="ABC2_membrane"/>
    <property type="match status" value="1"/>
</dbReference>
<dbReference type="PANTHER" id="PTHR43229:SF2">
    <property type="entry name" value="NODULATION PROTEIN J"/>
    <property type="match status" value="1"/>
</dbReference>
<dbReference type="PRINTS" id="PR00164">
    <property type="entry name" value="ABC2TRNSPORT"/>
</dbReference>
<evidence type="ECO:0000256" key="4">
    <source>
        <dbReference type="ARBA" id="ARBA00023136"/>
    </source>
</evidence>
<proteinExistence type="inferred from homology"/>
<keyword evidence="4 5" id="KW-0472">Membrane</keyword>
<comment type="caution">
    <text evidence="5">Lacks conserved residue(s) required for the propagation of feature annotation.</text>
</comment>
<dbReference type="EMBL" id="BAFN01000001">
    <property type="protein sequence ID" value="GAN33860.1"/>
    <property type="molecule type" value="Genomic_DNA"/>
</dbReference>
<protein>
    <recommendedName>
        <fullName evidence="5">Transport permease protein</fullName>
    </recommendedName>
</protein>
<feature type="transmembrane region" description="Helical" evidence="5">
    <location>
        <begin position="101"/>
        <end position="121"/>
    </location>
</feature>
<reference evidence="8" key="1">
    <citation type="journal article" date="2015" name="Genome Announc.">
        <title>Draft Genome Sequence of an Anaerobic Ammonium-Oxidizing Bacterium, "Candidatus Brocadia sinica".</title>
        <authorList>
            <person name="Oshiki M."/>
            <person name="Shinyako-Hata K."/>
            <person name="Satoh H."/>
            <person name="Okabe S."/>
        </authorList>
    </citation>
    <scope>NUCLEOTIDE SEQUENCE [LARGE SCALE GENOMIC DNA]</scope>
    <source>
        <strain evidence="8">JPN1</strain>
    </source>
</reference>
<evidence type="ECO:0000313" key="8">
    <source>
        <dbReference type="Proteomes" id="UP000032309"/>
    </source>
</evidence>
<feature type="transmembrane region" description="Helical" evidence="5">
    <location>
        <begin position="20"/>
        <end position="53"/>
    </location>
</feature>
<name>A0ABQ0JYL6_9BACT</name>
<evidence type="ECO:0000256" key="1">
    <source>
        <dbReference type="ARBA" id="ARBA00004141"/>
    </source>
</evidence>
<comment type="subcellular location">
    <subcellularLocation>
        <location evidence="5">Cell membrane</location>
        <topology evidence="5">Multi-pass membrane protein</topology>
    </subcellularLocation>
    <subcellularLocation>
        <location evidence="1">Membrane</location>
        <topology evidence="1">Multi-pass membrane protein</topology>
    </subcellularLocation>
</comment>
<keyword evidence="5" id="KW-1003">Cell membrane</keyword>